<dbReference type="Gene3D" id="1.10.3480.10">
    <property type="entry name" value="TorD-like"/>
    <property type="match status" value="1"/>
</dbReference>
<dbReference type="GO" id="GO:0016530">
    <property type="term" value="F:metallochaperone activity"/>
    <property type="evidence" value="ECO:0007669"/>
    <property type="project" value="TreeGrafter"/>
</dbReference>
<name>A0A6S6Y5W2_9PROT</name>
<dbReference type="GO" id="GO:0042128">
    <property type="term" value="P:nitrate assimilation"/>
    <property type="evidence" value="ECO:0007669"/>
    <property type="project" value="UniProtKB-KW"/>
</dbReference>
<dbReference type="EC" id="1.7.99.4" evidence="2"/>
<dbReference type="InterPro" id="IPR020945">
    <property type="entry name" value="DMSO/NO3_reduct_chaperone"/>
</dbReference>
<organism evidence="2 3">
    <name type="scientific">Denitratisoma oestradiolicum</name>
    <dbReference type="NCBI Taxonomy" id="311182"/>
    <lineage>
        <taxon>Bacteria</taxon>
        <taxon>Pseudomonadati</taxon>
        <taxon>Pseudomonadota</taxon>
        <taxon>Betaproteobacteria</taxon>
        <taxon>Nitrosomonadales</taxon>
        <taxon>Sterolibacteriaceae</taxon>
        <taxon>Denitratisoma</taxon>
    </lineage>
</organism>
<dbReference type="Pfam" id="PF02613">
    <property type="entry name" value="Nitrate_red_del"/>
    <property type="match status" value="1"/>
</dbReference>
<dbReference type="GO" id="GO:0016491">
    <property type="term" value="F:oxidoreductase activity"/>
    <property type="evidence" value="ECO:0007669"/>
    <property type="project" value="UniProtKB-KW"/>
</dbReference>
<evidence type="ECO:0000256" key="1">
    <source>
        <dbReference type="ARBA" id="ARBA00023063"/>
    </source>
</evidence>
<sequence>MQIFKLISLLLNYPADADLAALEQAVWAEGSGLARTLVARLDSGNRLSDEETKTVANFINHLLVSEPTQLRADYVQTFDMTPEHSLHLTHHIFGEEKTRGPALIDLGEIYRSYGLAHDPKELPDFLPLILEFVSGLEEEEGRVFLADMGKVLGVLATNLEQAASPYASLIRIVEKHGSLARLAA</sequence>
<keyword evidence="1" id="KW-0534">Nitrate assimilation</keyword>
<proteinExistence type="predicted"/>
<keyword evidence="3" id="KW-1185">Reference proteome</keyword>
<keyword evidence="2" id="KW-0560">Oxidoreductase</keyword>
<dbReference type="EMBL" id="LR778301">
    <property type="protein sequence ID" value="CAB1367958.1"/>
    <property type="molecule type" value="Genomic_DNA"/>
</dbReference>
<protein>
    <submittedName>
        <fullName evidence="2">Chaperone</fullName>
        <ecNumber evidence="2">1.7.99.4</ecNumber>
    </submittedName>
</protein>
<dbReference type="GO" id="GO:0051082">
    <property type="term" value="F:unfolded protein binding"/>
    <property type="evidence" value="ECO:0007669"/>
    <property type="project" value="InterPro"/>
</dbReference>
<evidence type="ECO:0000313" key="3">
    <source>
        <dbReference type="Proteomes" id="UP000515733"/>
    </source>
</evidence>
<dbReference type="Proteomes" id="UP000515733">
    <property type="component" value="Chromosome"/>
</dbReference>
<reference evidence="2 3" key="1">
    <citation type="submission" date="2020-03" db="EMBL/GenBank/DDBJ databases">
        <authorList>
            <consortium name="Genoscope - CEA"/>
            <person name="William W."/>
        </authorList>
    </citation>
    <scope>NUCLEOTIDE SEQUENCE [LARGE SCALE GENOMIC DNA]</scope>
    <source>
        <strain evidence="3">DSM 16959</strain>
    </source>
</reference>
<evidence type="ECO:0000313" key="2">
    <source>
        <dbReference type="EMBL" id="CAB1367958.1"/>
    </source>
</evidence>
<dbReference type="NCBIfam" id="TIGR00684">
    <property type="entry name" value="narJ"/>
    <property type="match status" value="1"/>
</dbReference>
<dbReference type="InterPro" id="IPR036411">
    <property type="entry name" value="TorD-like_sf"/>
</dbReference>
<dbReference type="KEGG" id="doe:DENOEST_0793"/>
<dbReference type="OrthoDB" id="8478585at2"/>
<dbReference type="RefSeq" id="WP_145771768.1">
    <property type="nucleotide sequence ID" value="NZ_LR778301.1"/>
</dbReference>
<dbReference type="InterPro" id="IPR003765">
    <property type="entry name" value="NO3_reductase_chaperone_NarJ"/>
</dbReference>
<accession>A0A6S6Y5W2</accession>
<dbReference type="SUPFAM" id="SSF89155">
    <property type="entry name" value="TorD-like"/>
    <property type="match status" value="1"/>
</dbReference>
<dbReference type="AlphaFoldDB" id="A0A6S6Y5W2"/>
<dbReference type="GO" id="GO:0051131">
    <property type="term" value="P:chaperone-mediated protein complex assembly"/>
    <property type="evidence" value="ECO:0007669"/>
    <property type="project" value="InterPro"/>
</dbReference>
<dbReference type="PANTHER" id="PTHR43680">
    <property type="entry name" value="NITRATE REDUCTASE MOLYBDENUM COFACTOR ASSEMBLY CHAPERONE"/>
    <property type="match status" value="1"/>
</dbReference>
<dbReference type="PANTHER" id="PTHR43680:SF2">
    <property type="entry name" value="NITRATE REDUCTASE MOLYBDENUM COFACTOR ASSEMBLY CHAPERONE NARJ"/>
    <property type="match status" value="1"/>
</dbReference>
<gene>
    <name evidence="2" type="primary">narJ</name>
    <name evidence="2" type="ORF">DENOEST_0793</name>
</gene>